<keyword evidence="2" id="KW-1185">Reference proteome</keyword>
<evidence type="ECO:0000313" key="2">
    <source>
        <dbReference type="Proteomes" id="UP000057981"/>
    </source>
</evidence>
<dbReference type="AlphaFoldDB" id="A0A0P0CD93"/>
<accession>A0A0P0CD93</accession>
<name>A0A0P0CD93_9FLAO</name>
<sequence length="195" mass="22505">MTNIIFHSPKFVFKGVSIPEFDVKSGKLIRLCLPNFDSKGNSLVHSFRNELMNHFEKKIPKIKLSKEYSESGIRKFMKSLTVENYITEKLNVVGTKSKIVAEYLELDSKEKLNNLTIGKSKALAIKCDFEKYDTLIFDYYGVSANEFDYLERIVDAEIKKGKCGIVIDRLEFNQNDEINKNIERIKITIGNNVYN</sequence>
<dbReference type="EMBL" id="CP012898">
    <property type="protein sequence ID" value="ALJ03856.1"/>
    <property type="molecule type" value="Genomic_DNA"/>
</dbReference>
<dbReference type="RefSeq" id="WP_054724025.1">
    <property type="nucleotide sequence ID" value="NZ_CP012898.1"/>
</dbReference>
<organism evidence="1 2">
    <name type="scientific">Pseudalgibacter alginicilyticus</name>
    <dbReference type="NCBI Taxonomy" id="1736674"/>
    <lineage>
        <taxon>Bacteria</taxon>
        <taxon>Pseudomonadati</taxon>
        <taxon>Bacteroidota</taxon>
        <taxon>Flavobacteriia</taxon>
        <taxon>Flavobacteriales</taxon>
        <taxon>Flavobacteriaceae</taxon>
        <taxon>Pseudalgibacter</taxon>
    </lineage>
</organism>
<dbReference type="OrthoDB" id="790721at2"/>
<gene>
    <name evidence="1" type="ORF">APS56_01235</name>
</gene>
<evidence type="ECO:0000313" key="1">
    <source>
        <dbReference type="EMBL" id="ALJ03856.1"/>
    </source>
</evidence>
<protein>
    <submittedName>
        <fullName evidence="1">Uncharacterized protein</fullName>
    </submittedName>
</protein>
<dbReference type="STRING" id="1736674.APS56_01235"/>
<dbReference type="KEGG" id="ahz:APS56_01235"/>
<reference evidence="1 2" key="1">
    <citation type="submission" date="2015-10" db="EMBL/GenBank/DDBJ databases">
        <authorList>
            <person name="Gilbert D.G."/>
        </authorList>
    </citation>
    <scope>NUCLEOTIDE SEQUENCE [LARGE SCALE GENOMIC DNA]</scope>
    <source>
        <strain evidence="2">HZ-22</strain>
    </source>
</reference>
<proteinExistence type="predicted"/>
<dbReference type="Proteomes" id="UP000057981">
    <property type="component" value="Chromosome"/>
</dbReference>